<comment type="caution">
    <text evidence="1">The sequence shown here is derived from an EMBL/GenBank/DDBJ whole genome shotgun (WGS) entry which is preliminary data.</text>
</comment>
<evidence type="ECO:0000313" key="1">
    <source>
        <dbReference type="EMBL" id="MQT03111.1"/>
    </source>
</evidence>
<organism evidence="1 2">
    <name type="scientific">Streptomyces jumonjinensis</name>
    <dbReference type="NCBI Taxonomy" id="1945"/>
    <lineage>
        <taxon>Bacteria</taxon>
        <taxon>Bacillati</taxon>
        <taxon>Actinomycetota</taxon>
        <taxon>Actinomycetes</taxon>
        <taxon>Kitasatosporales</taxon>
        <taxon>Streptomycetaceae</taxon>
        <taxon>Streptomyces</taxon>
    </lineage>
</organism>
<dbReference type="RefSeq" id="WP_153483909.1">
    <property type="nucleotide sequence ID" value="NZ_JBEPDZ010000017.1"/>
</dbReference>
<dbReference type="Proteomes" id="UP000419138">
    <property type="component" value="Unassembled WGS sequence"/>
</dbReference>
<accession>A0A646KMD9</accession>
<dbReference type="AlphaFoldDB" id="A0A646KMD9"/>
<proteinExistence type="predicted"/>
<keyword evidence="2" id="KW-1185">Reference proteome</keyword>
<sequence length="62" mass="6278">MQQVRSRRWADAVGPLDEGAEGQVFDGVAPIAATQVVATVAAAVVVAYAAGAIIGESQPVLE</sequence>
<evidence type="ECO:0000313" key="2">
    <source>
        <dbReference type="Proteomes" id="UP000419138"/>
    </source>
</evidence>
<dbReference type="EMBL" id="VCLA01000164">
    <property type="protein sequence ID" value="MQT03111.1"/>
    <property type="molecule type" value="Genomic_DNA"/>
</dbReference>
<gene>
    <name evidence="1" type="ORF">FF041_23860</name>
</gene>
<name>A0A646KMD9_STRJU</name>
<reference evidence="1 2" key="1">
    <citation type="submission" date="2019-05" db="EMBL/GenBank/DDBJ databases">
        <title>Comparative genomics and metabolomics analyses of clavulanic acid producing Streptomyces species provides insight into specialized metabolism and evolution of beta-lactam biosynthetic gene clusters.</title>
        <authorList>
            <person name="Moore M.A."/>
            <person name="Cruz-Morales P."/>
            <person name="Barona Gomez F."/>
            <person name="Kapil T."/>
        </authorList>
    </citation>
    <scope>NUCLEOTIDE SEQUENCE [LARGE SCALE GENOMIC DNA]</scope>
    <source>
        <strain evidence="1 2">NRRL 5741</strain>
    </source>
</reference>
<protein>
    <submittedName>
        <fullName evidence="1">Uncharacterized protein</fullName>
    </submittedName>
</protein>